<protein>
    <submittedName>
        <fullName evidence="3">DUF4395 domain-containing protein</fullName>
    </submittedName>
</protein>
<dbReference type="EMBL" id="DSUJ01000011">
    <property type="protein sequence ID" value="HFI92772.1"/>
    <property type="molecule type" value="Genomic_DNA"/>
</dbReference>
<keyword evidence="1" id="KW-1133">Transmembrane helix</keyword>
<dbReference type="InterPro" id="IPR025508">
    <property type="entry name" value="DUF4395"/>
</dbReference>
<evidence type="ECO:0000256" key="1">
    <source>
        <dbReference type="SAM" id="Phobius"/>
    </source>
</evidence>
<keyword evidence="1" id="KW-0472">Membrane</keyword>
<evidence type="ECO:0000313" key="3">
    <source>
        <dbReference type="EMBL" id="HFI92772.1"/>
    </source>
</evidence>
<proteinExistence type="predicted"/>
<dbReference type="Pfam" id="PF14340">
    <property type="entry name" value="DUF4395"/>
    <property type="match status" value="1"/>
</dbReference>
<feature type="transmembrane region" description="Helical" evidence="1">
    <location>
        <begin position="98"/>
        <end position="117"/>
    </location>
</feature>
<comment type="caution">
    <text evidence="3">The sequence shown here is derived from an EMBL/GenBank/DDBJ whole genome shotgun (WGS) entry which is preliminary data.</text>
</comment>
<organism evidence="3">
    <name type="scientific">Ignavibacterium album</name>
    <dbReference type="NCBI Taxonomy" id="591197"/>
    <lineage>
        <taxon>Bacteria</taxon>
        <taxon>Pseudomonadati</taxon>
        <taxon>Ignavibacteriota</taxon>
        <taxon>Ignavibacteria</taxon>
        <taxon>Ignavibacteriales</taxon>
        <taxon>Ignavibacteriaceae</taxon>
        <taxon>Ignavibacterium</taxon>
    </lineage>
</organism>
<name>A0A7V2ZMR8_9BACT</name>
<feature type="transmembrane region" description="Helical" evidence="1">
    <location>
        <begin position="123"/>
        <end position="147"/>
    </location>
</feature>
<dbReference type="AlphaFoldDB" id="A0A7V2ZMR8"/>
<gene>
    <name evidence="3" type="ORF">ENS31_14730</name>
</gene>
<feature type="transmembrane region" description="Helical" evidence="1">
    <location>
        <begin position="26"/>
        <end position="44"/>
    </location>
</feature>
<feature type="domain" description="DUF4395" evidence="2">
    <location>
        <begin position="20"/>
        <end position="154"/>
    </location>
</feature>
<feature type="transmembrane region" description="Helical" evidence="1">
    <location>
        <begin position="179"/>
        <end position="199"/>
    </location>
</feature>
<reference evidence="3" key="1">
    <citation type="journal article" date="2020" name="mSystems">
        <title>Genome- and Community-Level Interaction Insights into Carbon Utilization and Element Cycling Functions of Hydrothermarchaeota in Hydrothermal Sediment.</title>
        <authorList>
            <person name="Zhou Z."/>
            <person name="Liu Y."/>
            <person name="Xu W."/>
            <person name="Pan J."/>
            <person name="Luo Z.H."/>
            <person name="Li M."/>
        </authorList>
    </citation>
    <scope>NUCLEOTIDE SEQUENCE [LARGE SCALE GENOMIC DNA]</scope>
    <source>
        <strain evidence="3">SpSt-479</strain>
    </source>
</reference>
<sequence>MSNIFYFGENVSGYNIRVLNEREIRAGAGLLFVLMFVSIMLAITNAEFTLLKYAVMIFLADMLIRVVVNPKYSPVLILGRFIVRNQVPEYVGAVQKKFAWVIGVTLGSTMFVLINLMNTFSVITGLICMICLIFLFFESAFGICLGCKFYSWMYKEKAQYCPGEVCEIKDRQEIQRTNLAQWIVVISFVAYIVSLVYFLNDSFKIPPRELFSGKSIEEMQQEQQ</sequence>
<keyword evidence="1" id="KW-0812">Transmembrane</keyword>
<feature type="transmembrane region" description="Helical" evidence="1">
    <location>
        <begin position="50"/>
        <end position="68"/>
    </location>
</feature>
<accession>A0A7V2ZMR8</accession>
<evidence type="ECO:0000259" key="2">
    <source>
        <dbReference type="Pfam" id="PF14340"/>
    </source>
</evidence>